<keyword evidence="2" id="KW-0808">Transferase</keyword>
<dbReference type="eggNOG" id="COG1216">
    <property type="taxonomic scope" value="Bacteria"/>
</dbReference>
<name>I4ER96_MODI5</name>
<evidence type="ECO:0000259" key="1">
    <source>
        <dbReference type="Pfam" id="PF00535"/>
    </source>
</evidence>
<sequence>MSEAPVGVLVVGYNSPDWLARCLDALLTAVGPDVEVVVLDNASEPPLTPVLTPHAGRVTALRSEVNVGFGRACNLARRYTTAQRLLLLNPDALLRPGALEALVAHLDAHPRRGIVTGRLERPDGSLDPYSALGRPSLWSEVCFGTGLSTAFRHAAWANTFDLHGWARDTERPIGVVSGCVLLVRSALWDALGGFDPRYFMYGEDVDLSTRAAELGWERSFVPIVVATHAGGASSSSAGKTVMVLRGKATLYQRRRSAVRRAVSTGLLHSGVALRALLEVRRPAGERVWRAAWRRRAEWRGGWAAVPADVDADLPLERVAA</sequence>
<evidence type="ECO:0000313" key="2">
    <source>
        <dbReference type="EMBL" id="CCH85909.1"/>
    </source>
</evidence>
<keyword evidence="3" id="KW-1185">Reference proteome</keyword>
<dbReference type="STRING" id="477641.MODMU_0451"/>
<reference evidence="2 3" key="1">
    <citation type="journal article" date="2012" name="J. Bacteriol.">
        <title>Genome Sequence of Radiation-Resistant Modestobacter marinus Strain BC501, a Representative Actinobacterium That Thrives on Calcareous Stone Surfaces.</title>
        <authorList>
            <person name="Normand P."/>
            <person name="Gury J."/>
            <person name="Pujic P."/>
            <person name="Chouaia B."/>
            <person name="Crotti E."/>
            <person name="Brusetti L."/>
            <person name="Daffonchio D."/>
            <person name="Vacherie B."/>
            <person name="Barbe V."/>
            <person name="Medigue C."/>
            <person name="Calteau A."/>
            <person name="Ghodhbane-Gtari F."/>
            <person name="Essoussi I."/>
            <person name="Nouioui I."/>
            <person name="Abbassi-Ghozzi I."/>
            <person name="Gtari M."/>
        </authorList>
    </citation>
    <scope>NUCLEOTIDE SEQUENCE [LARGE SCALE GENOMIC DNA]</scope>
    <source>
        <strain evidence="3">BC 501</strain>
    </source>
</reference>
<dbReference type="PANTHER" id="PTHR43179">
    <property type="entry name" value="RHAMNOSYLTRANSFERASE WBBL"/>
    <property type="match status" value="1"/>
</dbReference>
<dbReference type="SUPFAM" id="SSF53448">
    <property type="entry name" value="Nucleotide-diphospho-sugar transferases"/>
    <property type="match status" value="1"/>
</dbReference>
<dbReference type="HOGENOM" id="CLU_023845_0_5_11"/>
<accession>I4ER96</accession>
<dbReference type="Pfam" id="PF00535">
    <property type="entry name" value="Glycos_transf_2"/>
    <property type="match status" value="1"/>
</dbReference>
<dbReference type="Proteomes" id="UP000006461">
    <property type="component" value="Chromosome"/>
</dbReference>
<proteinExistence type="predicted"/>
<dbReference type="InterPro" id="IPR029044">
    <property type="entry name" value="Nucleotide-diphossugar_trans"/>
</dbReference>
<feature type="domain" description="Glycosyltransferase 2-like" evidence="1">
    <location>
        <begin position="8"/>
        <end position="133"/>
    </location>
</feature>
<dbReference type="EMBL" id="FO203431">
    <property type="protein sequence ID" value="CCH85909.1"/>
    <property type="molecule type" value="Genomic_DNA"/>
</dbReference>
<dbReference type="OrthoDB" id="9771846at2"/>
<dbReference type="PANTHER" id="PTHR43179:SF7">
    <property type="entry name" value="RHAMNOSYLTRANSFERASE WBBL"/>
    <property type="match status" value="1"/>
</dbReference>
<dbReference type="OMA" id="QAWSRAY"/>
<organism evidence="2 3">
    <name type="scientific">Modestobacter italicus (strain DSM 44449 / CECT 9708 / BC 501)</name>
    <dbReference type="NCBI Taxonomy" id="2732864"/>
    <lineage>
        <taxon>Bacteria</taxon>
        <taxon>Bacillati</taxon>
        <taxon>Actinomycetota</taxon>
        <taxon>Actinomycetes</taxon>
        <taxon>Geodermatophilales</taxon>
        <taxon>Geodermatophilaceae</taxon>
        <taxon>Modestobacter</taxon>
    </lineage>
</organism>
<dbReference type="CDD" id="cd04186">
    <property type="entry name" value="GT_2_like_c"/>
    <property type="match status" value="1"/>
</dbReference>
<protein>
    <submittedName>
        <fullName evidence="2">Glycosyl transferase, family 2</fullName>
    </submittedName>
</protein>
<gene>
    <name evidence="2" type="ordered locus">MODMU_0451</name>
</gene>
<dbReference type="AlphaFoldDB" id="I4ER96"/>
<dbReference type="InterPro" id="IPR001173">
    <property type="entry name" value="Glyco_trans_2-like"/>
</dbReference>
<dbReference type="KEGG" id="mmar:MODMU_0451"/>
<dbReference type="Gene3D" id="3.90.550.10">
    <property type="entry name" value="Spore Coat Polysaccharide Biosynthesis Protein SpsA, Chain A"/>
    <property type="match status" value="1"/>
</dbReference>
<dbReference type="GO" id="GO:0016740">
    <property type="term" value="F:transferase activity"/>
    <property type="evidence" value="ECO:0007669"/>
    <property type="project" value="UniProtKB-KW"/>
</dbReference>
<evidence type="ECO:0000313" key="3">
    <source>
        <dbReference type="Proteomes" id="UP000006461"/>
    </source>
</evidence>